<name>A0A3D6AZ78_9BACE</name>
<accession>A0A3D6AZ78</accession>
<dbReference type="Proteomes" id="UP000448877">
    <property type="component" value="Unassembled WGS sequence"/>
</dbReference>
<comment type="caution">
    <text evidence="1">The sequence shown here is derived from an EMBL/GenBank/DDBJ whole genome shotgun (WGS) entry which is preliminary data.</text>
</comment>
<dbReference type="RefSeq" id="WP_007215175.1">
    <property type="nucleotide sequence ID" value="NZ_CP072251.1"/>
</dbReference>
<dbReference type="EMBL" id="VVYV01000019">
    <property type="protein sequence ID" value="KAA5417897.1"/>
    <property type="molecule type" value="Genomic_DNA"/>
</dbReference>
<evidence type="ECO:0000313" key="1">
    <source>
        <dbReference type="EMBL" id="KAA5417897.1"/>
    </source>
</evidence>
<sequence>MYAARQHKEPTGRMFHQPEKKRTQLFRLEDNRGRKIAQETVKTLKTNVLQCVVKDDHDKKLAEKELLECLSIRNPTVYHLAELHKYMQSTIPYTVLFMKERMQLVDAFILFGRNNGRITETASQSNMQDNAIFEQKLGKFLQLSMQKYAHQICEIAACYAKIPKEAIRKEASGVEKSWAGAYGTVHGGESLDTDVYKSTLYFDKIMESKGGWKQNYPPQNILSMRNTKGLSFDEKIENVKPSEWPEGTRQIVYNTYCMLPASSHMEEIGFISYLDGLEEQKRVEYLTDILHIRYSTSTDTVGETQRIFPTDNPHGQEYLQSHAGGQFNVITFTPYIEEAKALSKPVLSGPSGTAFRYISAWHHIRTELVAGKVPIGTKLVAGEVPTIKQAILVIMANLLPPRSHHSYHEIMDGVNGVGGFSYEDKAGYSDLEKCQPGIVELINVSNPIGLVVGKKHFPGRSSSEGVKSAIFGGS</sequence>
<reference evidence="1 2" key="1">
    <citation type="journal article" date="2019" name="Nat. Med.">
        <title>A library of human gut bacterial isolates paired with longitudinal multiomics data enables mechanistic microbiome research.</title>
        <authorList>
            <person name="Poyet M."/>
            <person name="Groussin M."/>
            <person name="Gibbons S.M."/>
            <person name="Avila-Pacheco J."/>
            <person name="Jiang X."/>
            <person name="Kearney S.M."/>
            <person name="Perrotta A.R."/>
            <person name="Berdy B."/>
            <person name="Zhao S."/>
            <person name="Lieberman T.D."/>
            <person name="Swanson P.K."/>
            <person name="Smith M."/>
            <person name="Roesemann S."/>
            <person name="Alexander J.E."/>
            <person name="Rich S.A."/>
            <person name="Livny J."/>
            <person name="Vlamakis H."/>
            <person name="Clish C."/>
            <person name="Bullock K."/>
            <person name="Deik A."/>
            <person name="Scott J."/>
            <person name="Pierce K.A."/>
            <person name="Xavier R.J."/>
            <person name="Alm E.J."/>
        </authorList>
    </citation>
    <scope>NUCLEOTIDE SEQUENCE [LARGE SCALE GENOMIC DNA]</scope>
    <source>
        <strain evidence="1 2">BIOML-A6</strain>
    </source>
</reference>
<dbReference type="GeneID" id="66310253"/>
<gene>
    <name evidence="1" type="ORF">F2Y81_12310</name>
</gene>
<evidence type="ECO:0000313" key="2">
    <source>
        <dbReference type="Proteomes" id="UP000448877"/>
    </source>
</evidence>
<proteinExistence type="predicted"/>
<organism evidence="1 2">
    <name type="scientific">Bacteroides cellulosilyticus</name>
    <dbReference type="NCBI Taxonomy" id="246787"/>
    <lineage>
        <taxon>Bacteria</taxon>
        <taxon>Pseudomonadati</taxon>
        <taxon>Bacteroidota</taxon>
        <taxon>Bacteroidia</taxon>
        <taxon>Bacteroidales</taxon>
        <taxon>Bacteroidaceae</taxon>
        <taxon>Bacteroides</taxon>
    </lineage>
</organism>
<dbReference type="AlphaFoldDB" id="A0A3D6AZ78"/>
<protein>
    <submittedName>
        <fullName evidence="1">Uncharacterized protein</fullName>
    </submittedName>
</protein>